<feature type="domain" description="PAC" evidence="3">
    <location>
        <begin position="249"/>
        <end position="305"/>
    </location>
</feature>
<dbReference type="PROSITE" id="PS50112">
    <property type="entry name" value="PAS"/>
    <property type="match status" value="3"/>
</dbReference>
<name>A0A5M6IC95_9PROT</name>
<dbReference type="NCBIfam" id="TIGR00254">
    <property type="entry name" value="GGDEF"/>
    <property type="match status" value="1"/>
</dbReference>
<dbReference type="InterPro" id="IPR001610">
    <property type="entry name" value="PAC"/>
</dbReference>
<dbReference type="InterPro" id="IPR013656">
    <property type="entry name" value="PAS_4"/>
</dbReference>
<keyword evidence="6" id="KW-1185">Reference proteome</keyword>
<dbReference type="SUPFAM" id="SSF55073">
    <property type="entry name" value="Nucleotide cyclase"/>
    <property type="match status" value="1"/>
</dbReference>
<dbReference type="InterPro" id="IPR000700">
    <property type="entry name" value="PAS-assoc_C"/>
</dbReference>
<dbReference type="InterPro" id="IPR000014">
    <property type="entry name" value="PAS"/>
</dbReference>
<dbReference type="FunFam" id="3.30.70.270:FF:000001">
    <property type="entry name" value="Diguanylate cyclase domain protein"/>
    <property type="match status" value="1"/>
</dbReference>
<dbReference type="EMBL" id="VWPJ01000009">
    <property type="protein sequence ID" value="KAA5605379.1"/>
    <property type="molecule type" value="Genomic_DNA"/>
</dbReference>
<dbReference type="InterPro" id="IPR043128">
    <property type="entry name" value="Rev_trsase/Diguanyl_cyclase"/>
</dbReference>
<evidence type="ECO:0000256" key="1">
    <source>
        <dbReference type="SAM" id="MobiDB-lite"/>
    </source>
</evidence>
<dbReference type="InterPro" id="IPR029787">
    <property type="entry name" value="Nucleotide_cyclase"/>
</dbReference>
<protein>
    <submittedName>
        <fullName evidence="5">Diguanylate cyclase</fullName>
    </submittedName>
</protein>
<feature type="region of interest" description="Disordered" evidence="1">
    <location>
        <begin position="1"/>
        <end position="60"/>
    </location>
</feature>
<dbReference type="PROSITE" id="PS50113">
    <property type="entry name" value="PAC"/>
    <property type="match status" value="1"/>
</dbReference>
<dbReference type="SMART" id="SM00086">
    <property type="entry name" value="PAC"/>
    <property type="match status" value="2"/>
</dbReference>
<dbReference type="SUPFAM" id="SSF55785">
    <property type="entry name" value="PYP-like sensor domain (PAS domain)"/>
    <property type="match status" value="3"/>
</dbReference>
<feature type="compositionally biased region" description="Low complexity" evidence="1">
    <location>
        <begin position="37"/>
        <end position="53"/>
    </location>
</feature>
<feature type="domain" description="GGDEF" evidence="4">
    <location>
        <begin position="578"/>
        <end position="707"/>
    </location>
</feature>
<dbReference type="OrthoDB" id="7333362at2"/>
<reference evidence="5 6" key="1">
    <citation type="submission" date="2019-09" db="EMBL/GenBank/DDBJ databases">
        <title>Genome sequence of Roseospira marina, one of the more divergent members of the non-sulfur purple photosynthetic bacterial family, the Rhodospirillaceae.</title>
        <authorList>
            <person name="Meyer T."/>
            <person name="Kyndt J."/>
        </authorList>
    </citation>
    <scope>NUCLEOTIDE SEQUENCE [LARGE SCALE GENOMIC DNA]</scope>
    <source>
        <strain evidence="5 6">DSM 15113</strain>
    </source>
</reference>
<dbReference type="Proteomes" id="UP000324065">
    <property type="component" value="Unassembled WGS sequence"/>
</dbReference>
<dbReference type="Pfam" id="PF00990">
    <property type="entry name" value="GGDEF"/>
    <property type="match status" value="1"/>
</dbReference>
<dbReference type="Pfam" id="PF08448">
    <property type="entry name" value="PAS_4"/>
    <property type="match status" value="2"/>
</dbReference>
<dbReference type="GO" id="GO:0003824">
    <property type="term" value="F:catalytic activity"/>
    <property type="evidence" value="ECO:0007669"/>
    <property type="project" value="UniProtKB-ARBA"/>
</dbReference>
<accession>A0A5M6IC95</accession>
<dbReference type="InterPro" id="IPR052155">
    <property type="entry name" value="Biofilm_reg_signaling"/>
</dbReference>
<sequence length="707" mass="76807">MDLAESAVSLTGRSGGVVDPGGVQDQPQTADADPSFAAVGPDVGAGADARGGPSRLNGTGAGLAQVGSDLTVHQCTPAFAAVWNNTADALVGLPLSDLPLPEDVVAAARRVLESRTSAHLEATVSPLCPTHGARGRRLDVALEPWDIGPTPSEAAPQGPGVLILLFETAVESDTGPSGDKPDTDYRLIAENQSALVVKVGADHRFHYVNPAYCRLFGRTRDELIGRTFMPMVHEDDRDSTLAALESLNRPPHIAYLEQRAWTVRGWRWLSWQNTAVVDDTGHVLSVIGVGHDITERRVAREEQQRNLANLRAFFNLSQDLLVVLNPRGRILETNTAVTSRLGWSRADLVGRSVFRLLSRWPRVVPRRRMRAILSGAGHGEQFMLVTRDGETVLVESRMVEGSWNGAPALFTSSRDLSELALMREKFERVFLDNATMMVISEPRSGRILDVNGSFLRALNLDREDVLGRTSVDLGLFASDEARLQILGDAITGRHSSPTEVGVRLPDGGHAVVQWSTATISSGGTDYLLTMLTDVTQQQELMAQLEYRANHDGLTGALTRQKGTADLEKETQRAQRQKHPTTIVLLDIDNFKAINDQLGHVTGDRILVEVVARLSERVRQTDSLVRWGGEEFLVILPDTDATGGGQLAEALRAAVERVAVAGGDRVTISLGVATWRPGESLEEWVNRADAAMYQAKRAGRNRVVLAPD</sequence>
<dbReference type="Gene3D" id="3.30.450.20">
    <property type="entry name" value="PAS domain"/>
    <property type="match status" value="3"/>
</dbReference>
<dbReference type="AlphaFoldDB" id="A0A5M6IC95"/>
<dbReference type="GO" id="GO:0006355">
    <property type="term" value="P:regulation of DNA-templated transcription"/>
    <property type="evidence" value="ECO:0007669"/>
    <property type="project" value="InterPro"/>
</dbReference>
<gene>
    <name evidence="5" type="ORF">F1188_10770</name>
</gene>
<proteinExistence type="predicted"/>
<comment type="caution">
    <text evidence="5">The sequence shown here is derived from an EMBL/GenBank/DDBJ whole genome shotgun (WGS) entry which is preliminary data.</text>
</comment>
<evidence type="ECO:0000313" key="5">
    <source>
        <dbReference type="EMBL" id="KAA5605379.1"/>
    </source>
</evidence>
<dbReference type="InterPro" id="IPR000160">
    <property type="entry name" value="GGDEF_dom"/>
</dbReference>
<dbReference type="Pfam" id="PF00989">
    <property type="entry name" value="PAS"/>
    <property type="match status" value="1"/>
</dbReference>
<evidence type="ECO:0000259" key="2">
    <source>
        <dbReference type="PROSITE" id="PS50112"/>
    </source>
</evidence>
<dbReference type="PROSITE" id="PS50887">
    <property type="entry name" value="GGDEF"/>
    <property type="match status" value="1"/>
</dbReference>
<dbReference type="InterPro" id="IPR035965">
    <property type="entry name" value="PAS-like_dom_sf"/>
</dbReference>
<feature type="domain" description="PAS" evidence="2">
    <location>
        <begin position="306"/>
        <end position="354"/>
    </location>
</feature>
<dbReference type="PANTHER" id="PTHR44757">
    <property type="entry name" value="DIGUANYLATE CYCLASE DGCP"/>
    <property type="match status" value="1"/>
</dbReference>
<organism evidence="5 6">
    <name type="scientific">Roseospira marina</name>
    <dbReference type="NCBI Taxonomy" id="140057"/>
    <lineage>
        <taxon>Bacteria</taxon>
        <taxon>Pseudomonadati</taxon>
        <taxon>Pseudomonadota</taxon>
        <taxon>Alphaproteobacteria</taxon>
        <taxon>Rhodospirillales</taxon>
        <taxon>Rhodospirillaceae</taxon>
        <taxon>Roseospira</taxon>
    </lineage>
</organism>
<feature type="domain" description="PAS" evidence="2">
    <location>
        <begin position="423"/>
        <end position="471"/>
    </location>
</feature>
<evidence type="ECO:0000259" key="3">
    <source>
        <dbReference type="PROSITE" id="PS50113"/>
    </source>
</evidence>
<dbReference type="NCBIfam" id="TIGR00229">
    <property type="entry name" value="sensory_box"/>
    <property type="match status" value="3"/>
</dbReference>
<dbReference type="CDD" id="cd01949">
    <property type="entry name" value="GGDEF"/>
    <property type="match status" value="1"/>
</dbReference>
<evidence type="ECO:0000259" key="4">
    <source>
        <dbReference type="PROSITE" id="PS50887"/>
    </source>
</evidence>
<dbReference type="PANTHER" id="PTHR44757:SF2">
    <property type="entry name" value="BIOFILM ARCHITECTURE MAINTENANCE PROTEIN MBAA"/>
    <property type="match status" value="1"/>
</dbReference>
<evidence type="ECO:0000313" key="6">
    <source>
        <dbReference type="Proteomes" id="UP000324065"/>
    </source>
</evidence>
<dbReference type="InterPro" id="IPR013767">
    <property type="entry name" value="PAS_fold"/>
</dbReference>
<dbReference type="SMART" id="SM00091">
    <property type="entry name" value="PAS"/>
    <property type="match status" value="4"/>
</dbReference>
<dbReference type="CDD" id="cd00130">
    <property type="entry name" value="PAS"/>
    <property type="match status" value="3"/>
</dbReference>
<dbReference type="Gene3D" id="3.30.70.270">
    <property type="match status" value="1"/>
</dbReference>
<feature type="domain" description="PAS" evidence="2">
    <location>
        <begin position="181"/>
        <end position="245"/>
    </location>
</feature>
<dbReference type="SMART" id="SM00267">
    <property type="entry name" value="GGDEF"/>
    <property type="match status" value="1"/>
</dbReference>